<proteinExistence type="inferred from homology"/>
<dbReference type="Pfam" id="PF00067">
    <property type="entry name" value="p450"/>
    <property type="match status" value="1"/>
</dbReference>
<protein>
    <recommendedName>
        <fullName evidence="18">Cytochrome p450</fullName>
    </recommendedName>
</protein>
<dbReference type="InterPro" id="IPR036396">
    <property type="entry name" value="Cyt_P450_sf"/>
</dbReference>
<evidence type="ECO:0000256" key="4">
    <source>
        <dbReference type="ARBA" id="ARBA00010617"/>
    </source>
</evidence>
<dbReference type="AlphaFoldDB" id="A0A0W0F248"/>
<dbReference type="GO" id="GO:0016020">
    <property type="term" value="C:membrane"/>
    <property type="evidence" value="ECO:0007669"/>
    <property type="project" value="UniProtKB-SubCell"/>
</dbReference>
<dbReference type="Proteomes" id="UP000054988">
    <property type="component" value="Unassembled WGS sequence"/>
</dbReference>
<dbReference type="PANTHER" id="PTHR24305:SF166">
    <property type="entry name" value="CYTOCHROME P450 12A4, MITOCHONDRIAL-RELATED"/>
    <property type="match status" value="1"/>
</dbReference>
<dbReference type="PRINTS" id="PR00465">
    <property type="entry name" value="EP450IV"/>
</dbReference>
<evidence type="ECO:0000256" key="13">
    <source>
        <dbReference type="PIRSR" id="PIRSR602403-1"/>
    </source>
</evidence>
<keyword evidence="5 13" id="KW-0349">Heme</keyword>
<comment type="caution">
    <text evidence="16">The sequence shown here is derived from an EMBL/GenBank/DDBJ whole genome shotgun (WGS) entry which is preliminary data.</text>
</comment>
<evidence type="ECO:0000313" key="17">
    <source>
        <dbReference type="Proteomes" id="UP000054988"/>
    </source>
</evidence>
<dbReference type="PRINTS" id="PR00385">
    <property type="entry name" value="P450"/>
</dbReference>
<comment type="similarity">
    <text evidence="4 14">Belongs to the cytochrome P450 family.</text>
</comment>
<keyword evidence="9 14" id="KW-0560">Oxidoreductase</keyword>
<evidence type="ECO:0000256" key="5">
    <source>
        <dbReference type="ARBA" id="ARBA00022617"/>
    </source>
</evidence>
<feature type="transmembrane region" description="Helical" evidence="15">
    <location>
        <begin position="6"/>
        <end position="27"/>
    </location>
</feature>
<comment type="cofactor">
    <cofactor evidence="1 13">
        <name>heme</name>
        <dbReference type="ChEBI" id="CHEBI:30413"/>
    </cofactor>
</comment>
<dbReference type="PROSITE" id="PS00086">
    <property type="entry name" value="CYTOCHROME_P450"/>
    <property type="match status" value="1"/>
</dbReference>
<keyword evidence="11 14" id="KW-0503">Monooxygenase</keyword>
<evidence type="ECO:0000256" key="7">
    <source>
        <dbReference type="ARBA" id="ARBA00022723"/>
    </source>
</evidence>
<dbReference type="InterPro" id="IPR017972">
    <property type="entry name" value="Cyt_P450_CS"/>
</dbReference>
<keyword evidence="7 13" id="KW-0479">Metal-binding</keyword>
<sequence>MDLPLNPNLLVYIPLLGAVSLALFLTFRSKRRSLSFLRGPPNTSVFLGNEYDMLQQFEIMTGPLFQWTREYGSAFRAKTILNEDMLIVSDPKALQHIFHKSSYRYPKSADSEFGAHRLFGPGVASVQGTVHQRQRKIMSPAFSSAQIKPFVEIFQRTTATLVSQWREQLAAGKDVIDTTKHFQNLTLDALGATVFDYDFGALRSSNNELAYMVRNLFVDSVRPTKLRYLWNNMRSRFMPRTLSKLGTALMPTKEDIRWQKWLKASKDQAKILYDNKLQGETSEENDVLGVLSRSLDAKEPEKKLDAEEALSQMSTIIMAGHETSGNTLLWLFYELARHPADQERLIKEIHQVREQKGSDSDLSASDYDSMPFLNAVIKETLRLHPIATRLIREASEDDVISLEYPIPSTSGDMLSEIPVVKGQRIMTSIIGYNYLTQVWGEDADEWNPERHLDAKRATTLGVYGNLMTFSAGVRACLGWRFAVHEIQTVTALLVESFEFSMLPGVDIMMVDAALLAPVVRGKKHEGIQMPLKVKLRESD</sequence>
<dbReference type="SUPFAM" id="SSF48264">
    <property type="entry name" value="Cytochrome P450"/>
    <property type="match status" value="1"/>
</dbReference>
<name>A0A0W0F248_MONRR</name>
<comment type="pathway">
    <text evidence="3">Secondary metabolite biosynthesis; terpenoid biosynthesis.</text>
</comment>
<evidence type="ECO:0000256" key="15">
    <source>
        <dbReference type="SAM" id="Phobius"/>
    </source>
</evidence>
<evidence type="ECO:0000256" key="8">
    <source>
        <dbReference type="ARBA" id="ARBA00022989"/>
    </source>
</evidence>
<evidence type="ECO:0000256" key="6">
    <source>
        <dbReference type="ARBA" id="ARBA00022692"/>
    </source>
</evidence>
<dbReference type="InterPro" id="IPR002403">
    <property type="entry name" value="Cyt_P450_E_grp-IV"/>
</dbReference>
<evidence type="ECO:0000256" key="14">
    <source>
        <dbReference type="RuleBase" id="RU000461"/>
    </source>
</evidence>
<feature type="binding site" description="axial binding residue" evidence="13">
    <location>
        <position position="476"/>
    </location>
    <ligand>
        <name>heme</name>
        <dbReference type="ChEBI" id="CHEBI:30413"/>
    </ligand>
    <ligandPart>
        <name>Fe</name>
        <dbReference type="ChEBI" id="CHEBI:18248"/>
    </ligandPart>
</feature>
<comment type="subcellular location">
    <subcellularLocation>
        <location evidence="2">Membrane</location>
    </subcellularLocation>
</comment>
<evidence type="ECO:0000256" key="12">
    <source>
        <dbReference type="ARBA" id="ARBA00023136"/>
    </source>
</evidence>
<evidence type="ECO:0000256" key="1">
    <source>
        <dbReference type="ARBA" id="ARBA00001971"/>
    </source>
</evidence>
<dbReference type="PANTHER" id="PTHR24305">
    <property type="entry name" value="CYTOCHROME P450"/>
    <property type="match status" value="1"/>
</dbReference>
<dbReference type="EMBL" id="LATX01002387">
    <property type="protein sequence ID" value="KTB30394.1"/>
    <property type="molecule type" value="Genomic_DNA"/>
</dbReference>
<evidence type="ECO:0000256" key="9">
    <source>
        <dbReference type="ARBA" id="ARBA00023002"/>
    </source>
</evidence>
<dbReference type="InterPro" id="IPR001128">
    <property type="entry name" value="Cyt_P450"/>
</dbReference>
<evidence type="ECO:0000256" key="11">
    <source>
        <dbReference type="ARBA" id="ARBA00023033"/>
    </source>
</evidence>
<evidence type="ECO:0000313" key="16">
    <source>
        <dbReference type="EMBL" id="KTB30394.1"/>
    </source>
</evidence>
<evidence type="ECO:0000256" key="2">
    <source>
        <dbReference type="ARBA" id="ARBA00004370"/>
    </source>
</evidence>
<dbReference type="eggNOG" id="KOG0157">
    <property type="taxonomic scope" value="Eukaryota"/>
</dbReference>
<keyword evidence="12 15" id="KW-0472">Membrane</keyword>
<keyword evidence="8 15" id="KW-1133">Transmembrane helix</keyword>
<keyword evidence="6 15" id="KW-0812">Transmembrane</keyword>
<dbReference type="GO" id="GO:0020037">
    <property type="term" value="F:heme binding"/>
    <property type="evidence" value="ECO:0007669"/>
    <property type="project" value="InterPro"/>
</dbReference>
<keyword evidence="10 13" id="KW-0408">Iron</keyword>
<dbReference type="Gene3D" id="1.10.630.10">
    <property type="entry name" value="Cytochrome P450"/>
    <property type="match status" value="1"/>
</dbReference>
<dbReference type="GO" id="GO:0005506">
    <property type="term" value="F:iron ion binding"/>
    <property type="evidence" value="ECO:0007669"/>
    <property type="project" value="InterPro"/>
</dbReference>
<evidence type="ECO:0008006" key="18">
    <source>
        <dbReference type="Google" id="ProtNLM"/>
    </source>
</evidence>
<organism evidence="16 17">
    <name type="scientific">Moniliophthora roreri</name>
    <name type="common">Frosty pod rot fungus</name>
    <name type="synonym">Monilia roreri</name>
    <dbReference type="NCBI Taxonomy" id="221103"/>
    <lineage>
        <taxon>Eukaryota</taxon>
        <taxon>Fungi</taxon>
        <taxon>Dikarya</taxon>
        <taxon>Basidiomycota</taxon>
        <taxon>Agaricomycotina</taxon>
        <taxon>Agaricomycetes</taxon>
        <taxon>Agaricomycetidae</taxon>
        <taxon>Agaricales</taxon>
        <taxon>Marasmiineae</taxon>
        <taxon>Marasmiaceae</taxon>
        <taxon>Moniliophthora</taxon>
    </lineage>
</organism>
<reference evidence="16 17" key="1">
    <citation type="submission" date="2015-12" db="EMBL/GenBank/DDBJ databases">
        <title>Draft genome sequence of Moniliophthora roreri, the causal agent of frosty pod rot of cacao.</title>
        <authorList>
            <person name="Aime M.C."/>
            <person name="Diaz-Valderrama J.R."/>
            <person name="Kijpornyongpan T."/>
            <person name="Phillips-Mora W."/>
        </authorList>
    </citation>
    <scope>NUCLEOTIDE SEQUENCE [LARGE SCALE GENOMIC DNA]</scope>
    <source>
        <strain evidence="16 17">MCA 2952</strain>
    </source>
</reference>
<dbReference type="InterPro" id="IPR050121">
    <property type="entry name" value="Cytochrome_P450_monoxygenase"/>
</dbReference>
<gene>
    <name evidence="16" type="ORF">WG66_17050</name>
</gene>
<dbReference type="GO" id="GO:0004497">
    <property type="term" value="F:monooxygenase activity"/>
    <property type="evidence" value="ECO:0007669"/>
    <property type="project" value="UniProtKB-KW"/>
</dbReference>
<evidence type="ECO:0000256" key="10">
    <source>
        <dbReference type="ARBA" id="ARBA00023004"/>
    </source>
</evidence>
<dbReference type="GO" id="GO:0016705">
    <property type="term" value="F:oxidoreductase activity, acting on paired donors, with incorporation or reduction of molecular oxygen"/>
    <property type="evidence" value="ECO:0007669"/>
    <property type="project" value="InterPro"/>
</dbReference>
<evidence type="ECO:0000256" key="3">
    <source>
        <dbReference type="ARBA" id="ARBA00004721"/>
    </source>
</evidence>
<accession>A0A0W0F248</accession>